<dbReference type="EMBL" id="UGLJ01000004">
    <property type="protein sequence ID" value="STU46658.1"/>
    <property type="molecule type" value="Genomic_DNA"/>
</dbReference>
<dbReference type="EMBL" id="SMTN01000068">
    <property type="protein sequence ID" value="TDJ91903.1"/>
    <property type="molecule type" value="Genomic_DNA"/>
</dbReference>
<reference evidence="2" key="6">
    <citation type="submission" date="2023-07" db="EMBL/GenBank/DDBJ databases">
        <authorList>
            <person name="Peng Z."/>
        </authorList>
    </citation>
    <scope>NUCLEOTIDE SEQUENCE</scope>
    <source>
        <strain evidence="2">KP219</strain>
    </source>
</reference>
<dbReference type="Proteomes" id="UP000254387">
    <property type="component" value="Unassembled WGS sequence"/>
</dbReference>
<dbReference type="Proteomes" id="UP001244490">
    <property type="component" value="Unassembled WGS sequence"/>
</dbReference>
<evidence type="ECO:0000313" key="11">
    <source>
        <dbReference type="EMBL" id="STU60336.1"/>
    </source>
</evidence>
<reference evidence="14 15" key="1">
    <citation type="submission" date="2018-06" db="EMBL/GenBank/DDBJ databases">
        <authorList>
            <consortium name="Pathogen Informatics"/>
            <person name="Doyle S."/>
        </authorList>
    </citation>
    <scope>NUCLEOTIDE SEQUENCE [LARGE SCALE GENOMIC DNA]</scope>
    <source>
        <strain evidence="11 20">NCTC204</strain>
        <strain evidence="9 16">NCTC5052</strain>
        <strain evidence="12 17">NCTC5053</strain>
        <strain evidence="8 18">NCTC8849</strain>
        <strain evidence="6 15">NCTC9601</strain>
        <strain evidence="10 19">NCTC9637</strain>
        <strain evidence="7 14">NCTC9645</strain>
    </source>
</reference>
<dbReference type="EMBL" id="UGMN01000005">
    <property type="protein sequence ID" value="STX88563.1"/>
    <property type="molecule type" value="Genomic_DNA"/>
</dbReference>
<dbReference type="SUPFAM" id="SSF46955">
    <property type="entry name" value="Putative DNA-binding domain"/>
    <property type="match status" value="1"/>
</dbReference>
<evidence type="ECO:0000313" key="12">
    <source>
        <dbReference type="EMBL" id="STX88563.1"/>
    </source>
</evidence>
<reference evidence="5" key="2">
    <citation type="submission" date="2018-07" db="EMBL/GenBank/DDBJ databases">
        <title>Draft genome sequence of Klebsiella pneumoniae K293.</title>
        <authorList>
            <person name="He F."/>
        </authorList>
    </citation>
    <scope>NUCLEOTIDE SEQUENCE</scope>
    <source>
        <strain evidence="5">K293</strain>
    </source>
</reference>
<evidence type="ECO:0000313" key="20">
    <source>
        <dbReference type="Proteomes" id="UP000255192"/>
    </source>
</evidence>
<evidence type="ECO:0000313" key="5">
    <source>
        <dbReference type="EMBL" id="RDT84203.1"/>
    </source>
</evidence>
<dbReference type="EMBL" id="CP066537">
    <property type="protein sequence ID" value="QQL36738.1"/>
    <property type="molecule type" value="Genomic_DNA"/>
</dbReference>
<dbReference type="Proteomes" id="UP000254799">
    <property type="component" value="Unassembled WGS sequence"/>
</dbReference>
<feature type="coiled-coil region" evidence="1">
    <location>
        <begin position="101"/>
        <end position="135"/>
    </location>
</feature>
<dbReference type="AlphaFoldDB" id="A0A060VGM2"/>
<dbReference type="Proteomes" id="UP000254657">
    <property type="component" value="Unassembled WGS sequence"/>
</dbReference>
<gene>
    <name evidence="9" type="primary">excl1</name>
    <name evidence="5" type="ORF">DW286_28805</name>
    <name evidence="13" type="ORF">E1814_27855</name>
    <name evidence="3" type="ORF">GNF00_13095</name>
    <name evidence="4" type="ORF">H3G96_028960</name>
    <name evidence="11" type="ORF">NCTC204_00009</name>
    <name evidence="9" type="ORF">NCTC5052_05514</name>
    <name evidence="12" type="ORF">NCTC5053_06825</name>
    <name evidence="8" type="ORF">NCTC8849_00014</name>
    <name evidence="6" type="ORF">NCTC9601_00305</name>
    <name evidence="10" type="ORF">NCTC9637_06597</name>
    <name evidence="7" type="ORF">NCTC9645_04803</name>
    <name evidence="2" type="ORF">Q6294_28085</name>
</gene>
<dbReference type="Proteomes" id="UP000255192">
    <property type="component" value="Unassembled WGS sequence"/>
</dbReference>
<reference evidence="4 23" key="5">
    <citation type="submission" date="2020-12" db="EMBL/GenBank/DDBJ databases">
        <title>The complete genome of Klebsiella pneumoniae strain 090374.</title>
        <authorList>
            <person name="Wei L."/>
            <person name="Wen H."/>
            <person name="Liu L."/>
            <person name="Feng Y."/>
            <person name="Zong Z."/>
        </authorList>
    </citation>
    <scope>NUCLEOTIDE SEQUENCE [LARGE SCALE GENOMIC DNA]</scope>
    <source>
        <strain evidence="4 23">WCHKP090374</strain>
        <plasmid evidence="4 23">p1_090374</plasmid>
    </source>
</reference>
<dbReference type="Proteomes" id="UP000294951">
    <property type="component" value="Unassembled WGS sequence"/>
</dbReference>
<proteinExistence type="predicted"/>
<evidence type="ECO:0000313" key="15">
    <source>
        <dbReference type="Proteomes" id="UP000251123"/>
    </source>
</evidence>
<evidence type="ECO:0000313" key="14">
    <source>
        <dbReference type="Proteomes" id="UP000250675"/>
    </source>
</evidence>
<evidence type="ECO:0000313" key="13">
    <source>
        <dbReference type="EMBL" id="TDJ91903.1"/>
    </source>
</evidence>
<reference evidence="13 21" key="3">
    <citation type="submission" date="2019-03" db="EMBL/GenBank/DDBJ databases">
        <title>Multidrug-Resistant Klebsiella pneumoniae Clinical Bloodstream Isolates in Shanghai, China.</title>
        <authorList>
            <person name="Wang S."/>
        </authorList>
    </citation>
    <scope>NUCLEOTIDE SEQUENCE [LARGE SCALE GENOMIC DNA]</scope>
    <source>
        <strain evidence="13 21">RJ1071</strain>
    </source>
</reference>
<dbReference type="EMBL" id="UGMD01000001">
    <property type="protein sequence ID" value="STU60336.1"/>
    <property type="molecule type" value="Genomic_DNA"/>
</dbReference>
<evidence type="ECO:0000313" key="2">
    <source>
        <dbReference type="EMBL" id="MDP0970837.1"/>
    </source>
</evidence>
<dbReference type="EMBL" id="QRCF01000063">
    <property type="protein sequence ID" value="RDT84203.1"/>
    <property type="molecule type" value="Genomic_DNA"/>
</dbReference>
<evidence type="ECO:0000313" key="10">
    <source>
        <dbReference type="EMBL" id="STU48505.1"/>
    </source>
</evidence>
<evidence type="ECO:0000313" key="6">
    <source>
        <dbReference type="EMBL" id="SPX51733.1"/>
    </source>
</evidence>
<dbReference type="EMBL" id="UGLB01000004">
    <property type="protein sequence ID" value="STU48505.1"/>
    <property type="molecule type" value="Genomic_DNA"/>
</dbReference>
<dbReference type="EMBL" id="UASN01000002">
    <property type="protein sequence ID" value="SPX51733.1"/>
    <property type="molecule type" value="Genomic_DNA"/>
</dbReference>
<name>A0A060VGM2_KLEPN</name>
<dbReference type="EMBL" id="UASO01000008">
    <property type="protein sequence ID" value="SQC86707.1"/>
    <property type="molecule type" value="Genomic_DNA"/>
</dbReference>
<dbReference type="InterPro" id="IPR009061">
    <property type="entry name" value="DNA-bd_dom_put_sf"/>
</dbReference>
<evidence type="ECO:0000313" key="18">
    <source>
        <dbReference type="Proteomes" id="UP000254799"/>
    </source>
</evidence>
<dbReference type="EMBL" id="JAUUIA010000048">
    <property type="protein sequence ID" value="MDP0970837.1"/>
    <property type="molecule type" value="Genomic_DNA"/>
</dbReference>
<evidence type="ECO:0000313" key="23">
    <source>
        <dbReference type="Proteomes" id="UP000532829"/>
    </source>
</evidence>
<dbReference type="Proteomes" id="UP000532829">
    <property type="component" value="Plasmid p1_090374"/>
</dbReference>
<dbReference type="Proteomes" id="UP000251123">
    <property type="component" value="Unassembled WGS sequence"/>
</dbReference>
<evidence type="ECO:0000313" key="17">
    <source>
        <dbReference type="Proteomes" id="UP000254387"/>
    </source>
</evidence>
<evidence type="ECO:0000313" key="16">
    <source>
        <dbReference type="Proteomes" id="UP000254103"/>
    </source>
</evidence>
<sequence length="142" mass="16470">MAKTLLNLSQAAQAAGITRRTLYNHVKQGKVTVSRDGKNNPVVDVSELIRVYGNVNIPEKQIPGISHRENTQKNFPQEQLLAMQKELADLRQAVTLMLEDKTSREEERRQHDDERRKLQAEVDRLTTELTQKKKRFWSGWFS</sequence>
<evidence type="ECO:0000313" key="7">
    <source>
        <dbReference type="EMBL" id="SQC86707.1"/>
    </source>
</evidence>
<evidence type="ECO:0000313" key="4">
    <source>
        <dbReference type="EMBL" id="QQL36738.1"/>
    </source>
</evidence>
<evidence type="ECO:0000313" key="9">
    <source>
        <dbReference type="EMBL" id="STU46658.1"/>
    </source>
</evidence>
<keyword evidence="4" id="KW-0614">Plasmid</keyword>
<evidence type="ECO:0000313" key="19">
    <source>
        <dbReference type="Proteomes" id="UP000255099"/>
    </source>
</evidence>
<dbReference type="EMBL" id="WNPO01000021">
    <property type="protein sequence ID" value="MUA40792.1"/>
    <property type="molecule type" value="Genomic_DNA"/>
</dbReference>
<dbReference type="RefSeq" id="WP_001140599.1">
    <property type="nucleotide sequence ID" value="NZ_AP018675.1"/>
</dbReference>
<organism evidence="9 16">
    <name type="scientific">Klebsiella pneumoniae</name>
    <dbReference type="NCBI Taxonomy" id="573"/>
    <lineage>
        <taxon>Bacteria</taxon>
        <taxon>Pseudomonadati</taxon>
        <taxon>Pseudomonadota</taxon>
        <taxon>Gammaproteobacteria</taxon>
        <taxon>Enterobacterales</taxon>
        <taxon>Enterobacteriaceae</taxon>
        <taxon>Klebsiella/Raoultella group</taxon>
        <taxon>Klebsiella</taxon>
        <taxon>Klebsiella pneumoniae complex</taxon>
    </lineage>
</organism>
<geneLocation type="plasmid" evidence="4 23">
    <name>p1_090374</name>
</geneLocation>
<dbReference type="Proteomes" id="UP000250675">
    <property type="component" value="Unassembled WGS sequence"/>
</dbReference>
<dbReference type="Proteomes" id="UP000254103">
    <property type="component" value="Unassembled WGS sequence"/>
</dbReference>
<dbReference type="EMBL" id="UGLC01000001">
    <property type="protein sequence ID" value="STT51543.1"/>
    <property type="molecule type" value="Genomic_DNA"/>
</dbReference>
<evidence type="ECO:0000313" key="21">
    <source>
        <dbReference type="Proteomes" id="UP000294951"/>
    </source>
</evidence>
<protein>
    <submittedName>
        <fullName evidence="9">Excl1 protein</fullName>
    </submittedName>
</protein>
<dbReference type="GeneID" id="39500759"/>
<reference evidence="3 22" key="4">
    <citation type="submission" date="2019-11" db="EMBL/GenBank/DDBJ databases">
        <title>Emergence of a novel subclone of carbapenem-resistant Klebsiella pneumoniae ST11 with enhanced virulence and transmissibility: a molecular epidemiological, clinical, genomic study.</title>
        <authorList>
            <person name="Zhou K."/>
        </authorList>
    </citation>
    <scope>NUCLEOTIDE SEQUENCE [LARGE SCALE GENOMIC DNA]</scope>
    <source>
        <strain evidence="3 22">KP_38044</strain>
    </source>
</reference>
<evidence type="ECO:0000256" key="1">
    <source>
        <dbReference type="SAM" id="Coils"/>
    </source>
</evidence>
<dbReference type="Proteomes" id="UP000255099">
    <property type="component" value="Unassembled WGS sequence"/>
</dbReference>
<evidence type="ECO:0000313" key="8">
    <source>
        <dbReference type="EMBL" id="STT51543.1"/>
    </source>
</evidence>
<dbReference type="Proteomes" id="UP000485085">
    <property type="component" value="Unassembled WGS sequence"/>
</dbReference>
<evidence type="ECO:0000313" key="3">
    <source>
        <dbReference type="EMBL" id="MUA40792.1"/>
    </source>
</evidence>
<accession>A0A060VGM2</accession>
<evidence type="ECO:0000313" key="22">
    <source>
        <dbReference type="Proteomes" id="UP000485085"/>
    </source>
</evidence>
<keyword evidence="1" id="KW-0175">Coiled coil</keyword>